<evidence type="ECO:0000256" key="1">
    <source>
        <dbReference type="RuleBase" id="RU363044"/>
    </source>
</evidence>
<dbReference type="EMBL" id="JABSTV010001248">
    <property type="protein sequence ID" value="KAH7968320.1"/>
    <property type="molecule type" value="Genomic_DNA"/>
</dbReference>
<keyword evidence="1" id="KW-0227">DNA damage</keyword>
<dbReference type="Gene3D" id="3.40.50.300">
    <property type="entry name" value="P-loop containing nucleotide triphosphate hydrolases"/>
    <property type="match status" value="1"/>
</dbReference>
<organism evidence="3 4">
    <name type="scientific">Rhipicephalus sanguineus</name>
    <name type="common">Brown dog tick</name>
    <name type="synonym">Ixodes sanguineus</name>
    <dbReference type="NCBI Taxonomy" id="34632"/>
    <lineage>
        <taxon>Eukaryota</taxon>
        <taxon>Metazoa</taxon>
        <taxon>Ecdysozoa</taxon>
        <taxon>Arthropoda</taxon>
        <taxon>Chelicerata</taxon>
        <taxon>Arachnida</taxon>
        <taxon>Acari</taxon>
        <taxon>Parasitiformes</taxon>
        <taxon>Ixodida</taxon>
        <taxon>Ixodoidea</taxon>
        <taxon>Ixodidae</taxon>
        <taxon>Rhipicephalinae</taxon>
        <taxon>Rhipicephalus</taxon>
        <taxon>Rhipicephalus</taxon>
    </lineage>
</organism>
<reference evidence="3" key="2">
    <citation type="submission" date="2021-09" db="EMBL/GenBank/DDBJ databases">
        <authorList>
            <person name="Jia N."/>
            <person name="Wang J."/>
            <person name="Shi W."/>
            <person name="Du L."/>
            <person name="Sun Y."/>
            <person name="Zhan W."/>
            <person name="Jiang J."/>
            <person name="Wang Q."/>
            <person name="Zhang B."/>
            <person name="Ji P."/>
            <person name="Sakyi L.B."/>
            <person name="Cui X."/>
            <person name="Yuan T."/>
            <person name="Jiang B."/>
            <person name="Yang W."/>
            <person name="Lam T.T.-Y."/>
            <person name="Chang Q."/>
            <person name="Ding S."/>
            <person name="Wang X."/>
            <person name="Zhu J."/>
            <person name="Ruan X."/>
            <person name="Zhao L."/>
            <person name="Wei J."/>
            <person name="Que T."/>
            <person name="Du C."/>
            <person name="Cheng J."/>
            <person name="Dai P."/>
            <person name="Han X."/>
            <person name="Huang E."/>
            <person name="Gao Y."/>
            <person name="Liu J."/>
            <person name="Shao H."/>
            <person name="Ye R."/>
            <person name="Li L."/>
            <person name="Wei W."/>
            <person name="Wang X."/>
            <person name="Wang C."/>
            <person name="Huo Q."/>
            <person name="Li W."/>
            <person name="Guo W."/>
            <person name="Chen H."/>
            <person name="Chen S."/>
            <person name="Zhou L."/>
            <person name="Zhou L."/>
            <person name="Ni X."/>
            <person name="Tian J."/>
            <person name="Zhou Y."/>
            <person name="Sheng Y."/>
            <person name="Liu T."/>
            <person name="Pan Y."/>
            <person name="Xia L."/>
            <person name="Li J."/>
            <person name="Zhao F."/>
            <person name="Cao W."/>
        </authorList>
    </citation>
    <scope>NUCLEOTIDE SEQUENCE</scope>
    <source>
        <strain evidence="3">Rsan-2018</strain>
        <tissue evidence="3">Larvae</tissue>
    </source>
</reference>
<accession>A0A9D4Q572</accession>
<dbReference type="GO" id="GO:0006281">
    <property type="term" value="P:DNA repair"/>
    <property type="evidence" value="ECO:0007669"/>
    <property type="project" value="UniProtKB-KW"/>
</dbReference>
<gene>
    <name evidence="3" type="ORF">HPB52_007710</name>
</gene>
<comment type="similarity">
    <text evidence="1">Belongs to the helicase family.</text>
</comment>
<dbReference type="GO" id="GO:0005524">
    <property type="term" value="F:ATP binding"/>
    <property type="evidence" value="ECO:0007669"/>
    <property type="project" value="UniProtKB-KW"/>
</dbReference>
<feature type="domain" description="DNA helicase Pif1-like DEAD-box helicase" evidence="2">
    <location>
        <begin position="2"/>
        <end position="96"/>
    </location>
</feature>
<keyword evidence="1" id="KW-0347">Helicase</keyword>
<keyword evidence="1" id="KW-0233">DNA recombination</keyword>
<dbReference type="VEuPathDB" id="VectorBase:RSAN_044575"/>
<keyword evidence="1" id="KW-0067">ATP-binding</keyword>
<protein>
    <recommendedName>
        <fullName evidence="1">ATP-dependent DNA helicase</fullName>
        <ecNumber evidence="1">5.6.2.3</ecNumber>
    </recommendedName>
</protein>
<comment type="caution">
    <text evidence="3">The sequence shown here is derived from an EMBL/GenBank/DDBJ whole genome shotgun (WGS) entry which is preliminary data.</text>
</comment>
<dbReference type="GO" id="GO:0006310">
    <property type="term" value="P:DNA recombination"/>
    <property type="evidence" value="ECO:0007669"/>
    <property type="project" value="UniProtKB-KW"/>
</dbReference>
<dbReference type="GO" id="GO:0043139">
    <property type="term" value="F:5'-3' DNA helicase activity"/>
    <property type="evidence" value="ECO:0007669"/>
    <property type="project" value="UniProtKB-EC"/>
</dbReference>
<name>A0A9D4Q572_RHISA</name>
<sequence>MATTAKAATAIAGVDVHSALKRTMKKDDASLRHSDLNTYRCAFRDVRTMFMDEVSMMGCEVLVIVQQNLRHITQNFHEHFGGLDVYMCGDLRPCSPQRIAEPDPGL</sequence>
<comment type="cofactor">
    <cofactor evidence="1">
        <name>Mg(2+)</name>
        <dbReference type="ChEBI" id="CHEBI:18420"/>
    </cofactor>
</comment>
<dbReference type="AlphaFoldDB" id="A0A9D4Q572"/>
<evidence type="ECO:0000313" key="3">
    <source>
        <dbReference type="EMBL" id="KAH7968320.1"/>
    </source>
</evidence>
<dbReference type="PANTHER" id="PTHR47642">
    <property type="entry name" value="ATP-DEPENDENT DNA HELICASE"/>
    <property type="match status" value="1"/>
</dbReference>
<keyword evidence="1" id="KW-0378">Hydrolase</keyword>
<dbReference type="InterPro" id="IPR010285">
    <property type="entry name" value="DNA_helicase_pif1-like_DEAD"/>
</dbReference>
<keyword evidence="4" id="KW-1185">Reference proteome</keyword>
<dbReference type="Pfam" id="PF05970">
    <property type="entry name" value="PIF1"/>
    <property type="match status" value="1"/>
</dbReference>
<evidence type="ECO:0000259" key="2">
    <source>
        <dbReference type="Pfam" id="PF05970"/>
    </source>
</evidence>
<reference evidence="3" key="1">
    <citation type="journal article" date="2020" name="Cell">
        <title>Large-Scale Comparative Analyses of Tick Genomes Elucidate Their Genetic Diversity and Vector Capacities.</title>
        <authorList>
            <consortium name="Tick Genome and Microbiome Consortium (TIGMIC)"/>
            <person name="Jia N."/>
            <person name="Wang J."/>
            <person name="Shi W."/>
            <person name="Du L."/>
            <person name="Sun Y."/>
            <person name="Zhan W."/>
            <person name="Jiang J.F."/>
            <person name="Wang Q."/>
            <person name="Zhang B."/>
            <person name="Ji P."/>
            <person name="Bell-Sakyi L."/>
            <person name="Cui X.M."/>
            <person name="Yuan T.T."/>
            <person name="Jiang B.G."/>
            <person name="Yang W.F."/>
            <person name="Lam T.T."/>
            <person name="Chang Q.C."/>
            <person name="Ding S.J."/>
            <person name="Wang X.J."/>
            <person name="Zhu J.G."/>
            <person name="Ruan X.D."/>
            <person name="Zhao L."/>
            <person name="Wei J.T."/>
            <person name="Ye R.Z."/>
            <person name="Que T.C."/>
            <person name="Du C.H."/>
            <person name="Zhou Y.H."/>
            <person name="Cheng J.X."/>
            <person name="Dai P.F."/>
            <person name="Guo W.B."/>
            <person name="Han X.H."/>
            <person name="Huang E.J."/>
            <person name="Li L.F."/>
            <person name="Wei W."/>
            <person name="Gao Y.C."/>
            <person name="Liu J.Z."/>
            <person name="Shao H.Z."/>
            <person name="Wang X."/>
            <person name="Wang C.C."/>
            <person name="Yang T.C."/>
            <person name="Huo Q.B."/>
            <person name="Li W."/>
            <person name="Chen H.Y."/>
            <person name="Chen S.E."/>
            <person name="Zhou L.G."/>
            <person name="Ni X.B."/>
            <person name="Tian J.H."/>
            <person name="Sheng Y."/>
            <person name="Liu T."/>
            <person name="Pan Y.S."/>
            <person name="Xia L.Y."/>
            <person name="Li J."/>
            <person name="Zhao F."/>
            <person name="Cao W.C."/>
        </authorList>
    </citation>
    <scope>NUCLEOTIDE SEQUENCE</scope>
    <source>
        <strain evidence="3">Rsan-2018</strain>
    </source>
</reference>
<proteinExistence type="inferred from homology"/>
<dbReference type="InterPro" id="IPR051055">
    <property type="entry name" value="PIF1_helicase"/>
</dbReference>
<dbReference type="GO" id="GO:0016787">
    <property type="term" value="F:hydrolase activity"/>
    <property type="evidence" value="ECO:0007669"/>
    <property type="project" value="UniProtKB-KW"/>
</dbReference>
<evidence type="ECO:0000313" key="4">
    <source>
        <dbReference type="Proteomes" id="UP000821837"/>
    </source>
</evidence>
<dbReference type="Proteomes" id="UP000821837">
    <property type="component" value="Unassembled WGS sequence"/>
</dbReference>
<comment type="catalytic activity">
    <reaction evidence="1">
        <text>ATP + H2O = ADP + phosphate + H(+)</text>
        <dbReference type="Rhea" id="RHEA:13065"/>
        <dbReference type="ChEBI" id="CHEBI:15377"/>
        <dbReference type="ChEBI" id="CHEBI:15378"/>
        <dbReference type="ChEBI" id="CHEBI:30616"/>
        <dbReference type="ChEBI" id="CHEBI:43474"/>
        <dbReference type="ChEBI" id="CHEBI:456216"/>
        <dbReference type="EC" id="5.6.2.3"/>
    </reaction>
</comment>
<dbReference type="GO" id="GO:0000723">
    <property type="term" value="P:telomere maintenance"/>
    <property type="evidence" value="ECO:0007669"/>
    <property type="project" value="InterPro"/>
</dbReference>
<dbReference type="InterPro" id="IPR027417">
    <property type="entry name" value="P-loop_NTPase"/>
</dbReference>
<keyword evidence="1" id="KW-0547">Nucleotide-binding</keyword>
<dbReference type="EC" id="5.6.2.3" evidence="1"/>
<keyword evidence="1" id="KW-0234">DNA repair</keyword>